<protein>
    <submittedName>
        <fullName evidence="1">Uncharacterized protein</fullName>
    </submittedName>
</protein>
<organism evidence="1 2">
    <name type="scientific">Tolypothrix bouteillei VB521301</name>
    <dbReference type="NCBI Taxonomy" id="1479485"/>
    <lineage>
        <taxon>Bacteria</taxon>
        <taxon>Bacillati</taxon>
        <taxon>Cyanobacteriota</taxon>
        <taxon>Cyanophyceae</taxon>
        <taxon>Nostocales</taxon>
        <taxon>Tolypothrichaceae</taxon>
        <taxon>Tolypothrix</taxon>
    </lineage>
</organism>
<dbReference type="Proteomes" id="UP000029738">
    <property type="component" value="Unassembled WGS sequence"/>
</dbReference>
<dbReference type="AlphaFoldDB" id="A0A8S9T801"/>
<sequence length="69" mass="7491">MHPASTVLITLFGLKDVFAISRGRLAPKRCYKAADKAIALAKTPLSTWSSLPKLHRMGNTSQAIARTPN</sequence>
<evidence type="ECO:0000313" key="2">
    <source>
        <dbReference type="Proteomes" id="UP000029738"/>
    </source>
</evidence>
<reference evidence="1" key="2">
    <citation type="submission" date="2019-11" db="EMBL/GenBank/DDBJ databases">
        <title>Improved Assembly of Tolypothrix boutellei genome.</title>
        <authorList>
            <person name="Sarangi A.N."/>
            <person name="Mukherjee M."/>
            <person name="Ghosh S."/>
            <person name="Singh D."/>
            <person name="Das A."/>
            <person name="Kant S."/>
            <person name="Prusty A."/>
            <person name="Tripathy S."/>
        </authorList>
    </citation>
    <scope>NUCLEOTIDE SEQUENCE</scope>
    <source>
        <strain evidence="1">VB521301</strain>
    </source>
</reference>
<gene>
    <name evidence="1" type="ORF">DA73_0400023505</name>
</gene>
<comment type="caution">
    <text evidence="1">The sequence shown here is derived from an EMBL/GenBank/DDBJ whole genome shotgun (WGS) entry which is preliminary data.</text>
</comment>
<proteinExistence type="predicted"/>
<reference evidence="1" key="1">
    <citation type="journal article" date="2015" name="Genome Announc.">
        <title>Draft Genome Sequence of Tolypothrix boutellei Strain VB521301.</title>
        <authorList>
            <person name="Chandrababunaidu M.M."/>
            <person name="Singh D."/>
            <person name="Sen D."/>
            <person name="Bhan S."/>
            <person name="Das S."/>
            <person name="Gupta A."/>
            <person name="Adhikary S.P."/>
            <person name="Tripathy S."/>
        </authorList>
    </citation>
    <scope>NUCLEOTIDE SEQUENCE</scope>
    <source>
        <strain evidence="1">VB521301</strain>
    </source>
</reference>
<keyword evidence="2" id="KW-1185">Reference proteome</keyword>
<dbReference type="EMBL" id="JHEG04000001">
    <property type="protein sequence ID" value="KAF3888127.1"/>
    <property type="molecule type" value="Genomic_DNA"/>
</dbReference>
<evidence type="ECO:0000313" key="1">
    <source>
        <dbReference type="EMBL" id="KAF3888127.1"/>
    </source>
</evidence>
<name>A0A8S9T801_9CYAN</name>
<accession>A0A8S9T801</accession>
<dbReference type="RefSeq" id="WP_137986114.1">
    <property type="nucleotide sequence ID" value="NZ_JHEG04000001.1"/>
</dbReference>